<comment type="caution">
    <text evidence="4">The sequence shown here is derived from an EMBL/GenBank/DDBJ whole genome shotgun (WGS) entry which is preliminary data.</text>
</comment>
<feature type="signal peptide" evidence="2">
    <location>
        <begin position="1"/>
        <end position="19"/>
    </location>
</feature>
<dbReference type="OrthoDB" id="1438113at2"/>
<gene>
    <name evidence="4" type="ORF">BD809_105139</name>
</gene>
<evidence type="ECO:0000256" key="1">
    <source>
        <dbReference type="ARBA" id="ARBA00022729"/>
    </source>
</evidence>
<feature type="domain" description="Outer membrane protein beta-barrel" evidence="3">
    <location>
        <begin position="7"/>
        <end position="192"/>
    </location>
</feature>
<protein>
    <submittedName>
        <fullName evidence="4">Opacity protein-like surface antigen</fullName>
    </submittedName>
</protein>
<dbReference type="SUPFAM" id="SSF56925">
    <property type="entry name" value="OMPA-like"/>
    <property type="match status" value="1"/>
</dbReference>
<evidence type="ECO:0000313" key="4">
    <source>
        <dbReference type="EMBL" id="TYP73552.1"/>
    </source>
</evidence>
<accession>A0A5S5C500</accession>
<reference evidence="4 5" key="1">
    <citation type="submission" date="2019-07" db="EMBL/GenBank/DDBJ databases">
        <title>Genomic Encyclopedia of Archaeal and Bacterial Type Strains, Phase II (KMG-II): from individual species to whole genera.</title>
        <authorList>
            <person name="Goeker M."/>
        </authorList>
    </citation>
    <scope>NUCLEOTIDE SEQUENCE [LARGE SCALE GENOMIC DNA]</scope>
    <source>
        <strain evidence="4 5">DSM 17527</strain>
    </source>
</reference>
<feature type="chain" id="PRO_5024451488" evidence="2">
    <location>
        <begin position="20"/>
        <end position="192"/>
    </location>
</feature>
<dbReference type="RefSeq" id="WP_148782657.1">
    <property type="nucleotide sequence ID" value="NZ_VNHU01000005.1"/>
</dbReference>
<dbReference type="AlphaFoldDB" id="A0A5S5C500"/>
<keyword evidence="1 2" id="KW-0732">Signal</keyword>
<organism evidence="4 5">
    <name type="scientific">Aquimarina intermedia</name>
    <dbReference type="NCBI Taxonomy" id="350814"/>
    <lineage>
        <taxon>Bacteria</taxon>
        <taxon>Pseudomonadati</taxon>
        <taxon>Bacteroidota</taxon>
        <taxon>Flavobacteriia</taxon>
        <taxon>Flavobacteriales</taxon>
        <taxon>Flavobacteriaceae</taxon>
        <taxon>Aquimarina</taxon>
    </lineage>
</organism>
<sequence>MRKIYVLLTLCLLSISSFSQDKKFSIEANYPLAISNGYEKFTGIVNGSFKYRFAKSKLFQYGASLTFDYLKSTVPFSYEDLKTDYFFYHINGFAEMNIASAKNFHPFIGIGFTYLSYEYEFYYTYYEFDNIETRRANDLGMNFKLGAQYDFTSVFFIQTYFHYIRTFNDNNFNNETMGVNNNQLKLGLGFRF</sequence>
<dbReference type="Pfam" id="PF13505">
    <property type="entry name" value="OMP_b-brl"/>
    <property type="match status" value="1"/>
</dbReference>
<name>A0A5S5C500_9FLAO</name>
<keyword evidence="5" id="KW-1185">Reference proteome</keyword>
<dbReference type="InterPro" id="IPR027385">
    <property type="entry name" value="Beta-barrel_OMP"/>
</dbReference>
<evidence type="ECO:0000313" key="5">
    <source>
        <dbReference type="Proteomes" id="UP000324376"/>
    </source>
</evidence>
<dbReference type="InterPro" id="IPR011250">
    <property type="entry name" value="OMP/PagP_B-barrel"/>
</dbReference>
<dbReference type="Proteomes" id="UP000324376">
    <property type="component" value="Unassembled WGS sequence"/>
</dbReference>
<dbReference type="Gene3D" id="2.40.160.20">
    <property type="match status" value="1"/>
</dbReference>
<evidence type="ECO:0000259" key="3">
    <source>
        <dbReference type="Pfam" id="PF13505"/>
    </source>
</evidence>
<evidence type="ECO:0000256" key="2">
    <source>
        <dbReference type="SAM" id="SignalP"/>
    </source>
</evidence>
<dbReference type="EMBL" id="VNHU01000005">
    <property type="protein sequence ID" value="TYP73552.1"/>
    <property type="molecule type" value="Genomic_DNA"/>
</dbReference>
<proteinExistence type="predicted"/>